<evidence type="ECO:0000259" key="3">
    <source>
        <dbReference type="Pfam" id="PF04536"/>
    </source>
</evidence>
<protein>
    <recommendedName>
        <fullName evidence="3">TPM domain-containing protein</fullName>
    </recommendedName>
</protein>
<keyword evidence="5" id="KW-1185">Reference proteome</keyword>
<feature type="signal peptide" evidence="2">
    <location>
        <begin position="1"/>
        <end position="23"/>
    </location>
</feature>
<feature type="domain" description="TPM" evidence="3">
    <location>
        <begin position="33"/>
        <end position="155"/>
    </location>
</feature>
<dbReference type="AlphaFoldDB" id="V9HAS5"/>
<dbReference type="Pfam" id="PF04536">
    <property type="entry name" value="TPM_phosphatase"/>
    <property type="match status" value="1"/>
</dbReference>
<keyword evidence="1" id="KW-0472">Membrane</keyword>
<dbReference type="PANTHER" id="PTHR30373">
    <property type="entry name" value="UPF0603 PROTEIN YGCG"/>
    <property type="match status" value="1"/>
</dbReference>
<accession>V9HAS5</accession>
<dbReference type="OrthoDB" id="9810918at2"/>
<evidence type="ECO:0000256" key="1">
    <source>
        <dbReference type="SAM" id="Phobius"/>
    </source>
</evidence>
<dbReference type="HOGENOM" id="CLU_035211_0_1_4"/>
<gene>
    <name evidence="4" type="ORF">HMPREF9021_02203</name>
</gene>
<name>V9HAS5_9NEIS</name>
<keyword evidence="2" id="KW-0732">Signal</keyword>
<dbReference type="STRING" id="641147.HMPREF9021_02203"/>
<evidence type="ECO:0000313" key="4">
    <source>
        <dbReference type="EMBL" id="EFG29942.1"/>
    </source>
</evidence>
<dbReference type="InterPro" id="IPR007621">
    <property type="entry name" value="TPM_dom"/>
</dbReference>
<dbReference type="eggNOG" id="COG1512">
    <property type="taxonomic scope" value="Bacteria"/>
</dbReference>
<organism evidence="4 5">
    <name type="scientific">Simonsiella muelleri ATCC 29453</name>
    <dbReference type="NCBI Taxonomy" id="641147"/>
    <lineage>
        <taxon>Bacteria</taxon>
        <taxon>Pseudomonadati</taxon>
        <taxon>Pseudomonadota</taxon>
        <taxon>Betaproteobacteria</taxon>
        <taxon>Neisseriales</taxon>
        <taxon>Neisseriaceae</taxon>
        <taxon>Simonsiella</taxon>
    </lineage>
</organism>
<dbReference type="PANTHER" id="PTHR30373:SF2">
    <property type="entry name" value="UPF0603 PROTEIN YGCG"/>
    <property type="match status" value="1"/>
</dbReference>
<comment type="caution">
    <text evidence="4">The sequence shown here is derived from an EMBL/GenBank/DDBJ whole genome shotgun (WGS) entry which is preliminary data.</text>
</comment>
<feature type="chain" id="PRO_5030178926" description="TPM domain-containing protein" evidence="2">
    <location>
        <begin position="24"/>
        <end position="308"/>
    </location>
</feature>
<evidence type="ECO:0000256" key="2">
    <source>
        <dbReference type="SAM" id="SignalP"/>
    </source>
</evidence>
<dbReference type="EMBL" id="ADCY02000063">
    <property type="protein sequence ID" value="EFG29942.1"/>
    <property type="molecule type" value="Genomic_DNA"/>
</dbReference>
<dbReference type="Proteomes" id="UP000017813">
    <property type="component" value="Unassembled WGS sequence"/>
</dbReference>
<keyword evidence="1" id="KW-1133">Transmembrane helix</keyword>
<reference evidence="4 5" key="2">
    <citation type="submission" date="2011-10" db="EMBL/GenBank/DDBJ databases">
        <title>The Genome Sequence of Simonsiella muelleri ATCC 29453.</title>
        <authorList>
            <consortium name="The Broad Institute Genome Sequencing Platform"/>
            <consortium name="The Broad Institute Genome Sequencing Center for Infectious Disease"/>
            <person name="Earl A."/>
            <person name="Ward D."/>
            <person name="Feldgarden M."/>
            <person name="Gevers D."/>
            <person name="Izard J."/>
            <person name="Baranova O.V."/>
            <person name="Blanton J.M."/>
            <person name="Tanner A.C."/>
            <person name="Dewhirst F."/>
            <person name="Young S.K."/>
            <person name="Zeng Q."/>
            <person name="Gargeya S."/>
            <person name="Fitzgerald M."/>
            <person name="Haas B."/>
            <person name="Abouelleil A."/>
            <person name="Alvarado L."/>
            <person name="Arachchi H.M."/>
            <person name="Berlin A."/>
            <person name="Brown A."/>
            <person name="Chapman S.B."/>
            <person name="Chen Z."/>
            <person name="Dunbar C."/>
            <person name="Freedman E."/>
            <person name="Gearin G."/>
            <person name="Goldberg J."/>
            <person name="Griggs A."/>
            <person name="Gujja S."/>
            <person name="Heiman D."/>
            <person name="Howarth C."/>
            <person name="Larson L."/>
            <person name="Lui A."/>
            <person name="MacDonald P.J.P."/>
            <person name="Montmayeur A."/>
            <person name="Murphy C."/>
            <person name="Neiman D."/>
            <person name="Pearson M."/>
            <person name="Priest M."/>
            <person name="Roberts A."/>
            <person name="Saif S."/>
            <person name="Shea T."/>
            <person name="Shenoy N."/>
            <person name="Sisk P."/>
            <person name="Stolte C."/>
            <person name="Sykes S."/>
            <person name="Wortman J."/>
            <person name="Nusbaum C."/>
            <person name="Birren B."/>
        </authorList>
    </citation>
    <scope>NUCLEOTIDE SEQUENCE [LARGE SCALE GENOMIC DNA]</scope>
    <source>
        <strain evidence="4 5">ATCC 29453</strain>
    </source>
</reference>
<feature type="transmembrane region" description="Helical" evidence="1">
    <location>
        <begin position="182"/>
        <end position="201"/>
    </location>
</feature>
<sequence length="308" mass="33401">MLKIYQKIMVLVSMLLTSFCIMAAAVPELRSPVMDTAQMMSPQARQELDQHLRQYSATTGSQIVVLTVPRIAPETPFDYATRVMQSWQLGRSEYNDGVLLLLVRDERKTHLAVGRGLEGAIPDVYAKRLLQDVLRPYLQKGKMDEGIRETVAQTEKLIAGERLPENTQRQNSNRDDFDLDEILGMSVMWLVFSTLLGGMFRGAFGARWSVWATGLVMFLISWLISGSLFIGLLLGMLAMVVAWLTGLGAFVSGGNHDGGVWRDNSSGGFNGGLGRGLGHGGDRFSDNDSGGFSGGGGGFGGGGASGDW</sequence>
<dbReference type="RefSeq" id="WP_002643016.1">
    <property type="nucleotide sequence ID" value="NZ_CP019448.1"/>
</dbReference>
<dbReference type="Gene3D" id="3.10.310.50">
    <property type="match status" value="1"/>
</dbReference>
<keyword evidence="1" id="KW-0812">Transmembrane</keyword>
<proteinExistence type="predicted"/>
<evidence type="ECO:0000313" key="5">
    <source>
        <dbReference type="Proteomes" id="UP000017813"/>
    </source>
</evidence>
<reference evidence="4 5" key="1">
    <citation type="submission" date="2010-03" db="EMBL/GenBank/DDBJ databases">
        <authorList>
            <consortium name="The Broad Institute Genome Sequencing Platform"/>
            <person name="Ward D."/>
            <person name="Earl A."/>
            <person name="Feldgarden M."/>
            <person name="Gevers D."/>
            <person name="Young S."/>
            <person name="Zeng Q."/>
            <person name="Koehrsen M."/>
            <person name="Alvarado L."/>
            <person name="Berlin A.M."/>
            <person name="Borenstein D."/>
            <person name="Chapman S.B."/>
            <person name="Chen Z."/>
            <person name="Engels R."/>
            <person name="Freedman E."/>
            <person name="Gellesch M."/>
            <person name="Goldberg J."/>
            <person name="Griggs A."/>
            <person name="Gujja S."/>
            <person name="Heilman E.R."/>
            <person name="Heiman D.I."/>
            <person name="Hepburn T.A."/>
            <person name="Howarth C."/>
            <person name="Jen D."/>
            <person name="Larson L."/>
            <person name="Mehta T."/>
            <person name="Park D."/>
            <person name="Pearson M."/>
            <person name="Richards J."/>
            <person name="Roberts A."/>
            <person name="Saif S."/>
            <person name="Shea T.D."/>
            <person name="Shenoy N."/>
            <person name="Sisk P."/>
            <person name="Stolte C."/>
            <person name="Sykes S.N."/>
            <person name="Walk T."/>
            <person name="White J."/>
            <person name="Yandava C."/>
            <person name="Izard J."/>
            <person name="Baranova O.V."/>
            <person name="Blanton J.M."/>
            <person name="Tanner A.C."/>
            <person name="Dewhirst F."/>
            <person name="Haas B."/>
            <person name="Nusbaum C."/>
            <person name="Birren B."/>
        </authorList>
    </citation>
    <scope>NUCLEOTIDE SEQUENCE [LARGE SCALE GENOMIC DNA]</scope>
    <source>
        <strain evidence="4 5">ATCC 29453</strain>
    </source>
</reference>
<dbReference type="KEGG" id="smur:BWP33_06220"/>